<dbReference type="SUPFAM" id="SSF53448">
    <property type="entry name" value="Nucleotide-diphospho-sugar transferases"/>
    <property type="match status" value="1"/>
</dbReference>
<evidence type="ECO:0000313" key="2">
    <source>
        <dbReference type="EMBL" id="MBT2918463.1"/>
    </source>
</evidence>
<proteinExistence type="predicted"/>
<gene>
    <name evidence="2" type="ORF">PL14_07165</name>
</gene>
<reference evidence="2 3" key="1">
    <citation type="journal article" date="2017" name="J. Fish Dis.">
        <title>Comparative assessment of Vibrio virulence in marine fish larvae.</title>
        <authorList>
            <person name="Ronneseth A."/>
            <person name="Castillo D."/>
            <person name="D'Alvise P."/>
            <person name="Tonnesen O."/>
            <person name="Haugland G."/>
            <person name="Grotkjaer T."/>
            <person name="Engell-Sorensen K."/>
            <person name="Norremark L."/>
            <person name="Bergh O."/>
            <person name="Wergeland H.I."/>
            <person name="Gram L."/>
        </authorList>
    </citation>
    <scope>NUCLEOTIDE SEQUENCE [LARGE SCALE GENOMIC DNA]</scope>
    <source>
        <strain evidence="2 3">90-11-286</strain>
    </source>
</reference>
<dbReference type="AlphaFoldDB" id="A0ABD4QU70"/>
<name>A0ABD4QU70_VIBAN</name>
<dbReference type="Proteomes" id="UP000078309">
    <property type="component" value="Unassembled WGS sequence"/>
</dbReference>
<dbReference type="Pfam" id="PF04488">
    <property type="entry name" value="Gly_transf_sug"/>
    <property type="match status" value="1"/>
</dbReference>
<dbReference type="Gene3D" id="3.90.550.20">
    <property type="match status" value="1"/>
</dbReference>
<dbReference type="EMBL" id="JAHGUI010000022">
    <property type="protein sequence ID" value="MBT2918463.1"/>
    <property type="molecule type" value="Genomic_DNA"/>
</dbReference>
<organism evidence="2 3">
    <name type="scientific">Vibrio anguillarum</name>
    <name type="common">Listonella anguillarum</name>
    <dbReference type="NCBI Taxonomy" id="55601"/>
    <lineage>
        <taxon>Bacteria</taxon>
        <taxon>Pseudomonadati</taxon>
        <taxon>Pseudomonadota</taxon>
        <taxon>Gammaproteobacteria</taxon>
        <taxon>Vibrionales</taxon>
        <taxon>Vibrionaceae</taxon>
        <taxon>Vibrio</taxon>
    </lineage>
</organism>
<protein>
    <submittedName>
        <fullName evidence="2">Glycosyl transferase</fullName>
    </submittedName>
</protein>
<dbReference type="PANTHER" id="PTHR32385">
    <property type="entry name" value="MANNOSYL PHOSPHORYLINOSITOL CERAMIDE SYNTHASE"/>
    <property type="match status" value="1"/>
</dbReference>
<comment type="caution">
    <text evidence="2">The sequence shown here is derived from an EMBL/GenBank/DDBJ whole genome shotgun (WGS) entry which is preliminary data.</text>
</comment>
<keyword evidence="1 2" id="KW-0808">Transferase</keyword>
<dbReference type="GO" id="GO:0016740">
    <property type="term" value="F:transferase activity"/>
    <property type="evidence" value="ECO:0007669"/>
    <property type="project" value="UniProtKB-KW"/>
</dbReference>
<sequence>MILKKIHYCWFGGSPLPDLALRCMESWKKYCPDYQIIRWDENNTDLNSCAFVREAYSAKKWAFVSDYIRLKVIEEHGGIYLDIDVELLKPLDPLLGHQGFMGFEQAKPYYVNTGLGFGAIPYHPVIKKLVAYYENIPFIRPDGSLDTTPCPERDFRVLQSFGLRPNGECQIIAGIVIHSPDFFSPISLIGDENFTENTISIHHFNASWHTEEQKSRLKVKTRLINKFGYFPGKVLYYFYLLKNIGILEFTKKVSFKLINRINFK</sequence>
<dbReference type="PANTHER" id="PTHR32385:SF15">
    <property type="entry name" value="INOSITOL PHOSPHOCERAMIDE MANNOSYLTRANSFERASE 1"/>
    <property type="match status" value="1"/>
</dbReference>
<evidence type="ECO:0000313" key="3">
    <source>
        <dbReference type="Proteomes" id="UP000078309"/>
    </source>
</evidence>
<accession>A0ABD4QU70</accession>
<dbReference type="InterPro" id="IPR007577">
    <property type="entry name" value="GlycoTrfase_DXD_sugar-bd_CS"/>
</dbReference>
<evidence type="ECO:0000256" key="1">
    <source>
        <dbReference type="ARBA" id="ARBA00022679"/>
    </source>
</evidence>
<dbReference type="InterPro" id="IPR051706">
    <property type="entry name" value="Glycosyltransferase_domain"/>
</dbReference>
<dbReference type="InterPro" id="IPR029044">
    <property type="entry name" value="Nucleotide-diphossugar_trans"/>
</dbReference>